<evidence type="ECO:0000256" key="1">
    <source>
        <dbReference type="SAM" id="MobiDB-lite"/>
    </source>
</evidence>
<dbReference type="InterPro" id="IPR038883">
    <property type="entry name" value="AN11006-like"/>
</dbReference>
<reference evidence="2 3" key="1">
    <citation type="submission" date="2015-06" db="EMBL/GenBank/DDBJ databases">
        <title>Draft genome of the ant-associated black yeast Phialophora attae CBS 131958.</title>
        <authorList>
            <person name="Moreno L.F."/>
            <person name="Stielow B.J."/>
            <person name="de Hoog S."/>
            <person name="Vicente V.A."/>
            <person name="Weiss V.A."/>
            <person name="de Vries M."/>
            <person name="Cruz L.M."/>
            <person name="Souza E.M."/>
        </authorList>
    </citation>
    <scope>NUCLEOTIDE SEQUENCE [LARGE SCALE GENOMIC DNA]</scope>
    <source>
        <strain evidence="2 3">CBS 131958</strain>
    </source>
</reference>
<evidence type="ECO:0000313" key="3">
    <source>
        <dbReference type="Proteomes" id="UP000038010"/>
    </source>
</evidence>
<evidence type="ECO:0008006" key="4">
    <source>
        <dbReference type="Google" id="ProtNLM"/>
    </source>
</evidence>
<dbReference type="VEuPathDB" id="FungiDB:AB675_6985"/>
<keyword evidence="3" id="KW-1185">Reference proteome</keyword>
<gene>
    <name evidence="2" type="ORF">AB675_6985</name>
</gene>
<dbReference type="OrthoDB" id="62952at2759"/>
<dbReference type="PANTHER" id="PTHR42085:SF8">
    <property type="entry name" value="F-BOX DOMAIN-CONTAINING PROTEIN"/>
    <property type="match status" value="1"/>
</dbReference>
<dbReference type="EMBL" id="LFJN01000005">
    <property type="protein sequence ID" value="KPI43381.1"/>
    <property type="molecule type" value="Genomic_DNA"/>
</dbReference>
<feature type="compositionally biased region" description="Polar residues" evidence="1">
    <location>
        <begin position="1"/>
        <end position="10"/>
    </location>
</feature>
<name>A0A0N0NQ10_9EURO</name>
<feature type="region of interest" description="Disordered" evidence="1">
    <location>
        <begin position="1"/>
        <end position="41"/>
    </location>
</feature>
<dbReference type="RefSeq" id="XP_018003344.1">
    <property type="nucleotide sequence ID" value="XM_018147316.1"/>
</dbReference>
<dbReference type="PANTHER" id="PTHR42085">
    <property type="entry name" value="F-BOX DOMAIN-CONTAINING PROTEIN"/>
    <property type="match status" value="1"/>
</dbReference>
<dbReference type="GeneID" id="28739195"/>
<dbReference type="AlphaFoldDB" id="A0A0N0NQ10"/>
<comment type="caution">
    <text evidence="2">The sequence shown here is derived from an EMBL/GenBank/DDBJ whole genome shotgun (WGS) entry which is preliminary data.</text>
</comment>
<dbReference type="Proteomes" id="UP000038010">
    <property type="component" value="Unassembled WGS sequence"/>
</dbReference>
<evidence type="ECO:0000313" key="2">
    <source>
        <dbReference type="EMBL" id="KPI43381.1"/>
    </source>
</evidence>
<protein>
    <recommendedName>
        <fullName evidence="4">F-box domain-containing protein</fullName>
    </recommendedName>
</protein>
<feature type="compositionally biased region" description="Acidic residues" evidence="1">
    <location>
        <begin position="11"/>
        <end position="36"/>
    </location>
</feature>
<sequence length="286" mass="31829">MSSVNDSSPYDSDDFDEDGVDDDGVDENSIESDPDDGLTTFRYKDLPTEVRTMILAHLVPQGGRCALDPTNIKRPGAFVDTGGDRGIMRYLLVSKAFHDGLVPILYRANEFCLIEPLSHHDSLTKIGPLALQSISHLTVKVARGMEDLGKIWETVVNTCHALETLTLVFYHEIKYWMRVLADLIVASDPKPKIDVLLYSSIWAAQDTKHTKIKADMEASLAAAGRRTMFMQYKPLPAKIKTLRISASTCDAAAYGLLTTKFKDRTVFQINAGQESELYSHLTCKKI</sequence>
<organism evidence="2 3">
    <name type="scientific">Cyphellophora attinorum</name>
    <dbReference type="NCBI Taxonomy" id="1664694"/>
    <lineage>
        <taxon>Eukaryota</taxon>
        <taxon>Fungi</taxon>
        <taxon>Dikarya</taxon>
        <taxon>Ascomycota</taxon>
        <taxon>Pezizomycotina</taxon>
        <taxon>Eurotiomycetes</taxon>
        <taxon>Chaetothyriomycetidae</taxon>
        <taxon>Chaetothyriales</taxon>
        <taxon>Cyphellophoraceae</taxon>
        <taxon>Cyphellophora</taxon>
    </lineage>
</organism>
<proteinExistence type="predicted"/>
<accession>A0A0N0NQ10</accession>